<proteinExistence type="predicted"/>
<evidence type="ECO:0000313" key="1">
    <source>
        <dbReference type="EMBL" id="QHT92040.1"/>
    </source>
</evidence>
<sequence length="1641" mass="181001">MPTFPTNIPQETTSESVTVLKLGKNFVPSNPIHKIETILTTTLFNNPPAGMTGANIGSVASLTQNSNFELGVAGGPAYKYSLLNINTDHIQITPNDDLPLNNIITVSRYVPDLNLSANETSSDEVTVRSNLSVSKDSFVDFSSNAYMDATVKITFVDQYLQNEGYFDANDEGSSWEARFDLDSSASSYSYVPTRNVNAQTAHTDNSAGISVNDYTNWNTQGPSVDAGSFFVDGDVSIDASYGMPSSSAFINTANSITETDFTINLYTGEGSNDPLFGRYALTVDNTTSYIVRDPSNVLLTESDTVTSILELALTADISNNLYNSEEPSNFDEYNLPSVVGDENSEYSHLLDFIPVGYTLQPGFTVRITSAESESSINLIDNSNITPLTIDTADMYFDPVNMYALQNAVDASNILNNYENNDNYIQISNGHLELNGVNDSNSSLTLGTAAEYLTSDQSADGYVTFPEVNIISGLDGEENYPRATQTDASDSDHFNQLIVRYEEGDDSHTEVGIIDLSLNIATDVSYNIETLIPQTSNTSSYYTSDSRYIGVDAGNISAAFVTLQNDSISPLDITYTNENSSYPKALYMIDFTAENYWMENNIYDASGDVAIEGVTFDATGTNYDTSTIRDIRVRLDAKTVGDLTAINGDWTLSCDDDWLTTSNEFENVLQTGDIETLLSGTELGPLTITYGPAEDLSCPASKLFKFNDKLTFSYNGNDSITYNDEFDVNTIDDSTAEIAIGLTITGSLPTGSTLRRWKRTEIFTVTTTFRLGAYKNLKITTPEIQKETTYFSIIKDGIELPRRLLSGLLGNGNPLTASINNYTESTNYQIKADDIKPYFIMLQTEASNNLWSDANTATKSVDMWYGNETHMNSDASNGGLNIDGDFTFNYSMPIVIFELNAGVIYGDLSLEKGTRTFSAFGRSFAAQQVYDHDLANMDLITDAIPNYGTNLNLPNPTYDISGVGIGEPGIATLSSGGYSFSYDNNILVNLRVLVVSNTIFNITRTVDGISNTYTATIADGILQVDTGIYTLGGIDNTQPGDYAVWQLNNDYADVELYNGYTTGISQISLGQTVNTDASINDILISRGVTFNWNRGYNVGSTTISRFATGLGFFMAGYSEERSIYYDNSSNSFGGLQTTDQLSMYDDSIDTEYWHLQLGLYGTYRVDLDISFGSGTTTIYKDAYNFIIFEGINQTFVNNTLNTMEFDYTLFYDAPKVVVHKSNGDYTDTSTDISNNYNYITQFNEIRLKIQEQDNIIGNILNIHLPYNGLVSNMTVFFSICPPFISFTAIDASENSLTNIPFTPMESEYVTYYREANISSYEYSPFEFSSNNNNNINNILFYDNRNPSYIDFVFNNDDSTYDMLIDQYNFTVEMKQGLLDISSSYISFYDGLISQGSDASYSISSLDASGAFTVRLNEAKIIPGFQDFVSNIDISSSYTFYNLGMTIGSAFINDGTEIYLEYVAGESVSFKTYVVESLDISNGIMNVTIGRYFTDANLALQHLQPLLYNGMNLGYSSKQTASFTKVIPTTLPTTLPHNINDFINSIATDISFNIDISWSAIENVDIGSVYTLKPLTKQGLIKIVGMYAVNQNIPFSAVLLHLPNRLETLDKSGVTTFALNYNGNPITPSIFLQSKLNFPYQTN</sequence>
<dbReference type="EMBL" id="MN740174">
    <property type="protein sequence ID" value="QHT92040.1"/>
    <property type="molecule type" value="Genomic_DNA"/>
</dbReference>
<accession>A0A6C0IHE6</accession>
<name>A0A6C0IHE6_9ZZZZ</name>
<protein>
    <submittedName>
        <fullName evidence="1">Uncharacterized protein</fullName>
    </submittedName>
</protein>
<organism evidence="1">
    <name type="scientific">viral metagenome</name>
    <dbReference type="NCBI Taxonomy" id="1070528"/>
    <lineage>
        <taxon>unclassified sequences</taxon>
        <taxon>metagenomes</taxon>
        <taxon>organismal metagenomes</taxon>
    </lineage>
</organism>
<reference evidence="1" key="1">
    <citation type="journal article" date="2020" name="Nature">
        <title>Giant virus diversity and host interactions through global metagenomics.</title>
        <authorList>
            <person name="Schulz F."/>
            <person name="Roux S."/>
            <person name="Paez-Espino D."/>
            <person name="Jungbluth S."/>
            <person name="Walsh D.A."/>
            <person name="Denef V.J."/>
            <person name="McMahon K.D."/>
            <person name="Konstantinidis K.T."/>
            <person name="Eloe-Fadrosh E.A."/>
            <person name="Kyrpides N.C."/>
            <person name="Woyke T."/>
        </authorList>
    </citation>
    <scope>NUCLEOTIDE SEQUENCE</scope>
    <source>
        <strain evidence="1">GVMAG-M-3300023184-86</strain>
    </source>
</reference>